<dbReference type="Proteomes" id="UP001153555">
    <property type="component" value="Unassembled WGS sequence"/>
</dbReference>
<dbReference type="EMBL" id="CACSLK010024540">
    <property type="protein sequence ID" value="CAA0823816.1"/>
    <property type="molecule type" value="Genomic_DNA"/>
</dbReference>
<evidence type="ECO:0000256" key="2">
    <source>
        <dbReference type="ARBA" id="ARBA00023157"/>
    </source>
</evidence>
<keyword evidence="2" id="KW-1015">Disulfide bond</keyword>
<keyword evidence="1" id="KW-0813">Transport</keyword>
<dbReference type="SUPFAM" id="SSF52833">
    <property type="entry name" value="Thioredoxin-like"/>
    <property type="match status" value="1"/>
</dbReference>
<evidence type="ECO:0000313" key="6">
    <source>
        <dbReference type="Proteomes" id="UP001153555"/>
    </source>
</evidence>
<feature type="domain" description="Thioredoxin" evidence="4">
    <location>
        <begin position="74"/>
        <end position="196"/>
    </location>
</feature>
<proteinExistence type="predicted"/>
<keyword evidence="1" id="KW-0249">Electron transport</keyword>
<dbReference type="AlphaFoldDB" id="A0A9N7N658"/>
<gene>
    <name evidence="5" type="ORF">SHERM_20958</name>
</gene>
<dbReference type="PANTHER" id="PTHR10438">
    <property type="entry name" value="THIOREDOXIN"/>
    <property type="match status" value="1"/>
</dbReference>
<dbReference type="PROSITE" id="PS51352">
    <property type="entry name" value="THIOREDOXIN_2"/>
    <property type="match status" value="1"/>
</dbReference>
<comment type="caution">
    <text evidence="5">The sequence shown here is derived from an EMBL/GenBank/DDBJ whole genome shotgun (WGS) entry which is preliminary data.</text>
</comment>
<dbReference type="InterPro" id="IPR036249">
    <property type="entry name" value="Thioredoxin-like_sf"/>
</dbReference>
<dbReference type="FunFam" id="3.40.30.10:FF:000245">
    <property type="entry name" value="Thioredoxin"/>
    <property type="match status" value="1"/>
</dbReference>
<dbReference type="Pfam" id="PF00085">
    <property type="entry name" value="Thioredoxin"/>
    <property type="match status" value="1"/>
</dbReference>
<evidence type="ECO:0000259" key="4">
    <source>
        <dbReference type="PROSITE" id="PS51352"/>
    </source>
</evidence>
<dbReference type="CDD" id="cd02947">
    <property type="entry name" value="TRX_family"/>
    <property type="match status" value="1"/>
</dbReference>
<dbReference type="InterPro" id="IPR050620">
    <property type="entry name" value="Thioredoxin_H-type-like"/>
</dbReference>
<sequence length="196" mass="21464">MRGVGLMLRRLAGGGRVPCSAGRSLSIGENLIPSSAEITSCSSPILSGDVVRPLFLSPTAPSGFQGVLLNHSRSFSSSPSSDTSKVVLIETEEQFNDSLRKVQDESLHAIFYFTAVWCPPCRLLSPIIGQLSETYPHVTTYKIDIDKEELGNALDKLNIHSVPTLHFFQDGKKASEFIGADVKRFNDTMETLYKKS</sequence>
<name>A0A9N7N658_STRHE</name>
<keyword evidence="6" id="KW-1185">Reference proteome</keyword>
<dbReference type="InterPro" id="IPR013766">
    <property type="entry name" value="Thioredoxin_domain"/>
</dbReference>
<reference evidence="5" key="1">
    <citation type="submission" date="2019-12" db="EMBL/GenBank/DDBJ databases">
        <authorList>
            <person name="Scholes J."/>
        </authorList>
    </citation>
    <scope>NUCLEOTIDE SEQUENCE</scope>
</reference>
<keyword evidence="3" id="KW-0676">Redox-active center</keyword>
<dbReference type="Gene3D" id="3.40.30.10">
    <property type="entry name" value="Glutaredoxin"/>
    <property type="match status" value="1"/>
</dbReference>
<accession>A0A9N7N658</accession>
<evidence type="ECO:0000256" key="3">
    <source>
        <dbReference type="ARBA" id="ARBA00023284"/>
    </source>
</evidence>
<dbReference type="OrthoDB" id="2121326at2759"/>
<protein>
    <submittedName>
        <fullName evidence="5">Thioredoxin O1- mitochondrial</fullName>
    </submittedName>
</protein>
<evidence type="ECO:0000256" key="1">
    <source>
        <dbReference type="ARBA" id="ARBA00022982"/>
    </source>
</evidence>
<evidence type="ECO:0000313" key="5">
    <source>
        <dbReference type="EMBL" id="CAA0823816.1"/>
    </source>
</evidence>
<organism evidence="5 6">
    <name type="scientific">Striga hermonthica</name>
    <name type="common">Purple witchweed</name>
    <name type="synonym">Buchnera hermonthica</name>
    <dbReference type="NCBI Taxonomy" id="68872"/>
    <lineage>
        <taxon>Eukaryota</taxon>
        <taxon>Viridiplantae</taxon>
        <taxon>Streptophyta</taxon>
        <taxon>Embryophyta</taxon>
        <taxon>Tracheophyta</taxon>
        <taxon>Spermatophyta</taxon>
        <taxon>Magnoliopsida</taxon>
        <taxon>eudicotyledons</taxon>
        <taxon>Gunneridae</taxon>
        <taxon>Pentapetalae</taxon>
        <taxon>asterids</taxon>
        <taxon>lamiids</taxon>
        <taxon>Lamiales</taxon>
        <taxon>Orobanchaceae</taxon>
        <taxon>Buchnereae</taxon>
        <taxon>Striga</taxon>
    </lineage>
</organism>
<dbReference type="PANTHER" id="PTHR10438:SF405">
    <property type="entry name" value="THIOREDOXIN DOMAIN-CONTAINING PROTEIN"/>
    <property type="match status" value="1"/>
</dbReference>